<accession>A0A1I6KZE9</accession>
<keyword evidence="2" id="KW-0472">Membrane</keyword>
<dbReference type="EMBL" id="FOZK01000002">
    <property type="protein sequence ID" value="SFR96595.1"/>
    <property type="molecule type" value="Genomic_DNA"/>
</dbReference>
<evidence type="ECO:0000313" key="3">
    <source>
        <dbReference type="EMBL" id="SFR96595.1"/>
    </source>
</evidence>
<name>A0A1I6KZE9_9EURY</name>
<proteinExistence type="predicted"/>
<keyword evidence="2" id="KW-0812">Transmembrane</keyword>
<evidence type="ECO:0000313" key="4">
    <source>
        <dbReference type="Proteomes" id="UP000199062"/>
    </source>
</evidence>
<feature type="transmembrane region" description="Helical" evidence="2">
    <location>
        <begin position="166"/>
        <end position="192"/>
    </location>
</feature>
<keyword evidence="4" id="KW-1185">Reference proteome</keyword>
<reference evidence="3 4" key="1">
    <citation type="submission" date="2016-10" db="EMBL/GenBank/DDBJ databases">
        <authorList>
            <person name="de Groot N.N."/>
        </authorList>
    </citation>
    <scope>NUCLEOTIDE SEQUENCE [LARGE SCALE GENOMIC DNA]</scope>
    <source>
        <strain evidence="3 4">CGMCC 1.10457</strain>
    </source>
</reference>
<feature type="transmembrane region" description="Helical" evidence="2">
    <location>
        <begin position="141"/>
        <end position="160"/>
    </location>
</feature>
<feature type="compositionally biased region" description="Low complexity" evidence="1">
    <location>
        <begin position="15"/>
        <end position="25"/>
    </location>
</feature>
<dbReference type="OrthoDB" id="163483at2157"/>
<feature type="transmembrane region" description="Helical" evidence="2">
    <location>
        <begin position="213"/>
        <end position="231"/>
    </location>
</feature>
<organism evidence="3 4">
    <name type="scientific">Halomicrobium zhouii</name>
    <dbReference type="NCBI Taxonomy" id="767519"/>
    <lineage>
        <taxon>Archaea</taxon>
        <taxon>Methanobacteriati</taxon>
        <taxon>Methanobacteriota</taxon>
        <taxon>Stenosarchaea group</taxon>
        <taxon>Halobacteria</taxon>
        <taxon>Halobacteriales</taxon>
        <taxon>Haloarculaceae</taxon>
        <taxon>Halomicrobium</taxon>
    </lineage>
</organism>
<feature type="transmembrane region" description="Helical" evidence="2">
    <location>
        <begin position="237"/>
        <end position="257"/>
    </location>
</feature>
<protein>
    <submittedName>
        <fullName evidence="3">Uncharacterized protein</fullName>
    </submittedName>
</protein>
<dbReference type="Proteomes" id="UP000199062">
    <property type="component" value="Unassembled WGS sequence"/>
</dbReference>
<dbReference type="AlphaFoldDB" id="A0A1I6KZE9"/>
<feature type="region of interest" description="Disordered" evidence="1">
    <location>
        <begin position="1"/>
        <end position="25"/>
    </location>
</feature>
<evidence type="ECO:0000256" key="2">
    <source>
        <dbReference type="SAM" id="Phobius"/>
    </source>
</evidence>
<keyword evidence="2" id="KW-1133">Transmembrane helix</keyword>
<feature type="transmembrane region" description="Helical" evidence="2">
    <location>
        <begin position="106"/>
        <end position="129"/>
    </location>
</feature>
<evidence type="ECO:0000256" key="1">
    <source>
        <dbReference type="SAM" id="MobiDB-lite"/>
    </source>
</evidence>
<dbReference type="RefSeq" id="WP_089815794.1">
    <property type="nucleotide sequence ID" value="NZ_FOZK01000002.1"/>
</dbReference>
<sequence>MTTDDGDAVADSRRPTTSPRETPTDSRTVLGAVWARVRRDPPLLIPFAVTGVLLALADGIRTRDPIPTEPTAALDQTVSVQFSLYPSGTARTARGVGALVDLETPYLLWGVGIELAVPLAVGVAGWLTITRVLDGQRRPDALARYLCLLVALSLVPRLLGSPTADVGLSVGLVALLAVSFVSVRLFLVPAFLATGQGFGAAIRNSASRSRGQGWTLLGLVLVLGIGSWGLATVPIAGAFLSTAIVAPGHAVAMAVVLDRRFPSMNGATGRDRR</sequence>
<gene>
    <name evidence="3" type="ORF">SAMN05216559_1654</name>
</gene>